<comment type="caution">
    <text evidence="1">The sequence shown here is derived from an EMBL/GenBank/DDBJ whole genome shotgun (WGS) entry which is preliminary data.</text>
</comment>
<reference evidence="2" key="1">
    <citation type="journal article" date="2022" name="Mol. Ecol. Resour.">
        <title>The genomes of chicory, endive, great burdock and yacon provide insights into Asteraceae palaeo-polyploidization history and plant inulin production.</title>
        <authorList>
            <person name="Fan W."/>
            <person name="Wang S."/>
            <person name="Wang H."/>
            <person name="Wang A."/>
            <person name="Jiang F."/>
            <person name="Liu H."/>
            <person name="Zhao H."/>
            <person name="Xu D."/>
            <person name="Zhang Y."/>
        </authorList>
    </citation>
    <scope>NUCLEOTIDE SEQUENCE [LARGE SCALE GENOMIC DNA]</scope>
    <source>
        <strain evidence="2">cv. Punajuju</strain>
    </source>
</reference>
<gene>
    <name evidence="1" type="ORF">L2E82_49688</name>
</gene>
<proteinExistence type="predicted"/>
<reference evidence="1 2" key="2">
    <citation type="journal article" date="2022" name="Mol. Ecol. Resour.">
        <title>The genomes of chicory, endive, great burdock and yacon provide insights into Asteraceae paleo-polyploidization history and plant inulin production.</title>
        <authorList>
            <person name="Fan W."/>
            <person name="Wang S."/>
            <person name="Wang H."/>
            <person name="Wang A."/>
            <person name="Jiang F."/>
            <person name="Liu H."/>
            <person name="Zhao H."/>
            <person name="Xu D."/>
            <person name="Zhang Y."/>
        </authorList>
    </citation>
    <scope>NUCLEOTIDE SEQUENCE [LARGE SCALE GENOMIC DNA]</scope>
    <source>
        <strain evidence="2">cv. Punajuju</strain>
        <tissue evidence="1">Leaves</tissue>
    </source>
</reference>
<dbReference type="Proteomes" id="UP001055811">
    <property type="component" value="Linkage Group LG09"/>
</dbReference>
<protein>
    <submittedName>
        <fullName evidence="1">Uncharacterized protein</fullName>
    </submittedName>
</protein>
<keyword evidence="2" id="KW-1185">Reference proteome</keyword>
<dbReference type="EMBL" id="CM042017">
    <property type="protein sequence ID" value="KAI3691349.1"/>
    <property type="molecule type" value="Genomic_DNA"/>
</dbReference>
<evidence type="ECO:0000313" key="1">
    <source>
        <dbReference type="EMBL" id="KAI3691349.1"/>
    </source>
</evidence>
<name>A0ACB8Z033_CICIN</name>
<evidence type="ECO:0000313" key="2">
    <source>
        <dbReference type="Proteomes" id="UP001055811"/>
    </source>
</evidence>
<organism evidence="1 2">
    <name type="scientific">Cichorium intybus</name>
    <name type="common">Chicory</name>
    <dbReference type="NCBI Taxonomy" id="13427"/>
    <lineage>
        <taxon>Eukaryota</taxon>
        <taxon>Viridiplantae</taxon>
        <taxon>Streptophyta</taxon>
        <taxon>Embryophyta</taxon>
        <taxon>Tracheophyta</taxon>
        <taxon>Spermatophyta</taxon>
        <taxon>Magnoliopsida</taxon>
        <taxon>eudicotyledons</taxon>
        <taxon>Gunneridae</taxon>
        <taxon>Pentapetalae</taxon>
        <taxon>asterids</taxon>
        <taxon>campanulids</taxon>
        <taxon>Asterales</taxon>
        <taxon>Asteraceae</taxon>
        <taxon>Cichorioideae</taxon>
        <taxon>Cichorieae</taxon>
        <taxon>Cichoriinae</taxon>
        <taxon>Cichorium</taxon>
    </lineage>
</organism>
<sequence length="158" mass="18027">MGRAIASHMGFKTNREIKIHTSHRLDRSSQLKSERKKEKTRKNMEAILIAHTHAPPCVCDFELDRAEGESGTEAKEEIGRRDSSLCCCWFDFSGDTVVSGSDGGWGRRWSVVVVENNNPWSDFVLKQDQGLDCLIFEQQLERLMDIWRQVESRASGLL</sequence>
<accession>A0ACB8Z033</accession>